<gene>
    <name evidence="1" type="ordered locus">Acin_1259</name>
</gene>
<dbReference type="STRING" id="568816.Acin_1259"/>
<accession>G4Q8Q1</accession>
<organism evidence="1 2">
    <name type="scientific">Acidaminococcus intestini (strain RyC-MR95)</name>
    <dbReference type="NCBI Taxonomy" id="568816"/>
    <lineage>
        <taxon>Bacteria</taxon>
        <taxon>Bacillati</taxon>
        <taxon>Bacillota</taxon>
        <taxon>Negativicutes</taxon>
        <taxon>Acidaminococcales</taxon>
        <taxon>Acidaminococcaceae</taxon>
        <taxon>Acidaminococcus</taxon>
    </lineage>
</organism>
<dbReference type="KEGG" id="ain:Acin_1259"/>
<dbReference type="EMBL" id="CP003058">
    <property type="protein sequence ID" value="AEQ22484.1"/>
    <property type="molecule type" value="Genomic_DNA"/>
</dbReference>
<keyword evidence="2" id="KW-1185">Reference proteome</keyword>
<dbReference type="HOGENOM" id="CLU_1998939_0_0_9"/>
<sequence>MTNMKHRDPKTDDIYMISDRKGWRKTREGQKMTLELNEEQRAELARLQALDAKQKARVLELLENTLSAADVHVFLTLDDSKETVTISYLESCKPNKVVNINLDNPMAMLVDIFKSAGRDLLEEA</sequence>
<protein>
    <submittedName>
        <fullName evidence="1">Uncharacterized protein</fullName>
    </submittedName>
</protein>
<dbReference type="Proteomes" id="UP000007093">
    <property type="component" value="Chromosome"/>
</dbReference>
<evidence type="ECO:0000313" key="2">
    <source>
        <dbReference type="Proteomes" id="UP000007093"/>
    </source>
</evidence>
<proteinExistence type="predicted"/>
<reference evidence="1 2" key="1">
    <citation type="journal article" date="2011" name="J. Bacteriol.">
        <title>Complete genome sequence of Acidaminococcus intestini RYC-MR95, a Gram-negative bacterium from the phylum Firmicutes.</title>
        <authorList>
            <person name="D'Auria G."/>
            <person name="Galan J.C."/>
            <person name="Rodriguez-Alcayna M."/>
            <person name="Moya A."/>
            <person name="Baquero F."/>
            <person name="Latorre A."/>
        </authorList>
    </citation>
    <scope>NUCLEOTIDE SEQUENCE [LARGE SCALE GENOMIC DNA]</scope>
    <source>
        <strain evidence="1 2">RyC-MR95</strain>
    </source>
</reference>
<dbReference type="PATRIC" id="fig|568816.4.peg.1216"/>
<evidence type="ECO:0000313" key="1">
    <source>
        <dbReference type="EMBL" id="AEQ22484.1"/>
    </source>
</evidence>
<dbReference type="AlphaFoldDB" id="G4Q8Q1"/>
<dbReference type="InParanoid" id="G4Q8Q1"/>
<name>G4Q8Q1_ACIIR</name>